<comment type="caution">
    <text evidence="2">The sequence shown here is derived from an EMBL/GenBank/DDBJ whole genome shotgun (WGS) entry which is preliminary data.</text>
</comment>
<reference evidence="2 3" key="1">
    <citation type="submission" date="2019-11" db="EMBL/GenBank/DDBJ databases">
        <title>Draft genome sequences of five Paenibacillus species of dairy origin.</title>
        <authorList>
            <person name="Olajide A.M."/>
            <person name="Chen S."/>
            <person name="Lapointe G."/>
        </authorList>
    </citation>
    <scope>NUCLEOTIDE SEQUENCE [LARGE SCALE GENOMIC DNA]</scope>
    <source>
        <strain evidence="2 3">12CR55</strain>
    </source>
</reference>
<dbReference type="AlphaFoldDB" id="A0A7X2YYJ6"/>
<name>A0A7X2YYJ6_9BACL</name>
<dbReference type="Proteomes" id="UP000447876">
    <property type="component" value="Unassembled WGS sequence"/>
</dbReference>
<dbReference type="EMBL" id="WNZW01000001">
    <property type="protein sequence ID" value="MUG44386.1"/>
    <property type="molecule type" value="Genomic_DNA"/>
</dbReference>
<dbReference type="PANTHER" id="PTHR21381:SF3">
    <property type="entry name" value="SGC REGION PROTEIN SGCQ-RELATED"/>
    <property type="match status" value="1"/>
</dbReference>
<dbReference type="PANTHER" id="PTHR21381">
    <property type="entry name" value="ZGC:162297"/>
    <property type="match status" value="1"/>
</dbReference>
<dbReference type="Pfam" id="PF03437">
    <property type="entry name" value="BtpA"/>
    <property type="match status" value="1"/>
</dbReference>
<evidence type="ECO:0000313" key="3">
    <source>
        <dbReference type="Proteomes" id="UP000447876"/>
    </source>
</evidence>
<dbReference type="InterPro" id="IPR011060">
    <property type="entry name" value="RibuloseP-bd_barrel"/>
</dbReference>
<dbReference type="InterPro" id="IPR005137">
    <property type="entry name" value="BtpA"/>
</dbReference>
<protein>
    <submittedName>
        <fullName evidence="2">BtpA/SgcQ family protein</fullName>
    </submittedName>
</protein>
<gene>
    <name evidence="2" type="ORF">GNP95_05160</name>
</gene>
<dbReference type="OrthoDB" id="9791357at2"/>
<comment type="similarity">
    <text evidence="1">Belongs to the BtpA family.</text>
</comment>
<accession>A0A7X2YYJ6</accession>
<sequence length="273" mass="29471">MNILQELFPVKKPIIGMVHSLPLPGSPEFKKYNLPDIYDYCVEEAMRLIEGGVDGLMIENAGDIPFVKSEYMGPETAACIAIIGERIRKETNLPMGVNIVANAAIQSIAATKAFGGQFVRVNQWANAYIANEGFVEGASGVALRYRSMLEAEDIHVFADVHVKHGSHAIVADRPIEELARDAAFFGASSLIATGFRTGDPTKVEEVLAVKKGSDLPVLVGSGIDAGNCQELLKVADGAILGVSVKDPNLMSGKTNVAKLKEFMDRVRELRETL</sequence>
<dbReference type="PIRSF" id="PIRSF005956">
    <property type="entry name" value="BtpA"/>
    <property type="match status" value="1"/>
</dbReference>
<dbReference type="RefSeq" id="WP_155609778.1">
    <property type="nucleotide sequence ID" value="NZ_WNZW01000001.1"/>
</dbReference>
<proteinExistence type="inferred from homology"/>
<organism evidence="2 3">
    <name type="scientific">Paenibacillus woosongensis</name>
    <dbReference type="NCBI Taxonomy" id="307580"/>
    <lineage>
        <taxon>Bacteria</taxon>
        <taxon>Bacillati</taxon>
        <taxon>Bacillota</taxon>
        <taxon>Bacilli</taxon>
        <taxon>Bacillales</taxon>
        <taxon>Paenibacillaceae</taxon>
        <taxon>Paenibacillus</taxon>
    </lineage>
</organism>
<dbReference type="CDD" id="cd04722">
    <property type="entry name" value="TIM_phosphate_binding"/>
    <property type="match status" value="1"/>
</dbReference>
<evidence type="ECO:0000313" key="2">
    <source>
        <dbReference type="EMBL" id="MUG44386.1"/>
    </source>
</evidence>
<evidence type="ECO:0000256" key="1">
    <source>
        <dbReference type="ARBA" id="ARBA00006007"/>
    </source>
</evidence>
<dbReference type="NCBIfam" id="TIGR00259">
    <property type="entry name" value="thylakoid_BtpA"/>
    <property type="match status" value="1"/>
</dbReference>
<dbReference type="SUPFAM" id="SSF51366">
    <property type="entry name" value="Ribulose-phoshate binding barrel"/>
    <property type="match status" value="1"/>
</dbReference>